<protein>
    <submittedName>
        <fullName evidence="1">Uncharacterized protein</fullName>
    </submittedName>
</protein>
<proteinExistence type="predicted"/>
<evidence type="ECO:0000313" key="2">
    <source>
        <dbReference type="Proteomes" id="UP000234468"/>
    </source>
</evidence>
<comment type="caution">
    <text evidence="1">The sequence shown here is derived from an EMBL/GenBank/DDBJ whole genome shotgun (WGS) entry which is preliminary data.</text>
</comment>
<gene>
    <name evidence="1" type="ORF">A0G03_10055</name>
</gene>
<keyword evidence="2" id="KW-1185">Reference proteome</keyword>
<sequence>MTMQDESTKNYFETSDGAVRIWIEQGTSIQIQAMTEHHDPVELSASEALEIANVLQKFATRL</sequence>
<reference evidence="1 2" key="1">
    <citation type="submission" date="2016-04" db="EMBL/GenBank/DDBJ databases">
        <title>New species of Pectobacterium.</title>
        <authorList>
            <person name="Waleron M."/>
            <person name="Misztak A.E."/>
            <person name="Waleron K."/>
        </authorList>
    </citation>
    <scope>NUCLEOTIDE SEQUENCE [LARGE SCALE GENOMIC DNA]</scope>
    <source>
        <strain evidence="1 2">IFB5232</strain>
    </source>
</reference>
<evidence type="ECO:0000313" key="1">
    <source>
        <dbReference type="EMBL" id="PKX86727.1"/>
    </source>
</evidence>
<organism evidence="1 2">
    <name type="scientific">Pectobacterium peruviense</name>
    <dbReference type="NCBI Taxonomy" id="2066479"/>
    <lineage>
        <taxon>Bacteria</taxon>
        <taxon>Pseudomonadati</taxon>
        <taxon>Pseudomonadota</taxon>
        <taxon>Gammaproteobacteria</taxon>
        <taxon>Enterobacterales</taxon>
        <taxon>Pectobacteriaceae</taxon>
        <taxon>Pectobacterium</taxon>
    </lineage>
</organism>
<dbReference type="Proteomes" id="UP000234468">
    <property type="component" value="Unassembled WGS sequence"/>
</dbReference>
<dbReference type="EMBL" id="LXFV01000007">
    <property type="protein sequence ID" value="PKX86727.1"/>
    <property type="molecule type" value="Genomic_DNA"/>
</dbReference>
<accession>A0ABX4S851</accession>
<name>A0ABX4S851_9GAMM</name>